<dbReference type="AlphaFoldDB" id="A0A1W2TTN6"/>
<dbReference type="GO" id="GO:0005975">
    <property type="term" value="P:carbohydrate metabolic process"/>
    <property type="evidence" value="ECO:0007669"/>
    <property type="project" value="InterPro"/>
</dbReference>
<keyword evidence="6" id="KW-1185">Reference proteome</keyword>
<dbReference type="GO" id="GO:0005829">
    <property type="term" value="C:cytosol"/>
    <property type="evidence" value="ECO:0007669"/>
    <property type="project" value="TreeGrafter"/>
</dbReference>
<feature type="domain" description="Glycosyl hydrolase family 92 N-terminal" evidence="4">
    <location>
        <begin position="28"/>
        <end position="270"/>
    </location>
</feature>
<proteinExistence type="predicted"/>
<dbReference type="GO" id="GO:0006516">
    <property type="term" value="P:glycoprotein catabolic process"/>
    <property type="evidence" value="ECO:0007669"/>
    <property type="project" value="TreeGrafter"/>
</dbReference>
<dbReference type="EMBL" id="DF977517">
    <property type="protein sequence ID" value="GAP91919.1"/>
    <property type="molecule type" value="Genomic_DNA"/>
</dbReference>
<evidence type="ECO:0000313" key="5">
    <source>
        <dbReference type="EMBL" id="GAP91919.1"/>
    </source>
</evidence>
<protein>
    <submittedName>
        <fullName evidence="5">Putative glycosyl hydrolase</fullName>
    </submittedName>
</protein>
<dbReference type="OrthoDB" id="449263at2759"/>
<dbReference type="Gene3D" id="3.30.2080.10">
    <property type="entry name" value="GH92 mannosidase domain"/>
    <property type="match status" value="1"/>
</dbReference>
<dbReference type="SUPFAM" id="SSF48208">
    <property type="entry name" value="Six-hairpin glycosidases"/>
    <property type="match status" value="1"/>
</dbReference>
<feature type="signal peptide" evidence="2">
    <location>
        <begin position="1"/>
        <end position="21"/>
    </location>
</feature>
<dbReference type="InterPro" id="IPR041371">
    <property type="entry name" value="GH92_N"/>
</dbReference>
<accession>A0A1W2TTN6</accession>
<dbReference type="FunFam" id="2.70.98.10:FF:000028">
    <property type="entry name" value="Alpha-1,2-mannosidase family protein (AFU_orthologue AFUA_5G10520)"/>
    <property type="match status" value="1"/>
</dbReference>
<dbReference type="Pfam" id="PF07971">
    <property type="entry name" value="Glyco_hydro_92"/>
    <property type="match status" value="1"/>
</dbReference>
<dbReference type="GO" id="GO:0030246">
    <property type="term" value="F:carbohydrate binding"/>
    <property type="evidence" value="ECO:0007669"/>
    <property type="project" value="InterPro"/>
</dbReference>
<evidence type="ECO:0000313" key="6">
    <source>
        <dbReference type="Proteomes" id="UP000054516"/>
    </source>
</evidence>
<dbReference type="Proteomes" id="UP000054516">
    <property type="component" value="Unassembled WGS sequence"/>
</dbReference>
<dbReference type="PANTHER" id="PTHR12143">
    <property type="entry name" value="PEPTIDE N-GLYCANASE PNGASE -RELATED"/>
    <property type="match status" value="1"/>
</dbReference>
<feature type="region of interest" description="Disordered" evidence="1">
    <location>
        <begin position="444"/>
        <end position="463"/>
    </location>
</feature>
<feature type="chain" id="PRO_5010723535" evidence="2">
    <location>
        <begin position="22"/>
        <end position="779"/>
    </location>
</feature>
<dbReference type="InterPro" id="IPR014718">
    <property type="entry name" value="GH-type_carb-bd"/>
</dbReference>
<evidence type="ECO:0000256" key="2">
    <source>
        <dbReference type="SAM" id="SignalP"/>
    </source>
</evidence>
<evidence type="ECO:0000259" key="3">
    <source>
        <dbReference type="Pfam" id="PF07971"/>
    </source>
</evidence>
<dbReference type="OMA" id="HEIREMT"/>
<sequence length="779" mass="83665">MPSLSLCLPFTLVAAASLCRAQDLTQFVFPNMGDSNGGNTFPGVSLPFGIVKLGPDLYTGSDSYSGYQPTGNFIGFSLLHESGTGGAPKYGVVAQMPVLGSVANPLADLSVGRSKADEPRLGYYKSSLSNGVAVEMGATARAGMFAYEFPESGGAANVVVDVSHVLSSYRGQGLGQNYLGGNITVTETDSGLRYEGSGSYDNGWNRAPKWTVHFCGYFDQSATFKTFLGKDATGTTLVDYSDAPTQASQARVGAVFTFDSKTVTSRVGVSFISADQACENVDNEIPADTALSTLEADVKAAWNDGVLSKITTTDTANTTKLQLLYSSLYHMLLIPTNKTGENPLWSSTEPYYDDIFTLWDTFRSHTPLFHILQPAAYEEFVRSLVDVWRFEGFMPDARSSFFNGATQGGSNADNVLADAYVKGVRGAVDWADAFAAMLTDAEVVPPNNDDPRDRSSSTKEGRGALPDWIEHGYITKKYARSVSRAIEYAANDFALYQVATGLGNATAAAKYLARSRNWRNQWNPSLAALNFTGFLGPRSAATGAFVAQDPLSCGGCYWGDDYYQGLPMEYSFNAHHDVAALVSRCGGRDRFVARLEAMFTPGLSAGNAQFGHTLFNPGNEPSFATPYLFNFAGRQDLSVRYSRRVARAYYAPSPAGLPGNSDAGAMESWLLWNMIGLYPVTGQTTFLVASPWFADLTIDLGGGGGGGKKLVITAENLGEESYYVQSLKVNGEDWDKAWVAWDDIFADGGTMDFVLGPEPADWATGELPPSPASEADDAA</sequence>
<organism evidence="5">
    <name type="scientific">Rosellinia necatrix</name>
    <name type="common">White root-rot fungus</name>
    <dbReference type="NCBI Taxonomy" id="77044"/>
    <lineage>
        <taxon>Eukaryota</taxon>
        <taxon>Fungi</taxon>
        <taxon>Dikarya</taxon>
        <taxon>Ascomycota</taxon>
        <taxon>Pezizomycotina</taxon>
        <taxon>Sordariomycetes</taxon>
        <taxon>Xylariomycetidae</taxon>
        <taxon>Xylariales</taxon>
        <taxon>Xylariaceae</taxon>
        <taxon>Rosellinia</taxon>
    </lineage>
</organism>
<gene>
    <name evidence="5" type="ORF">SAMD00023353_7200290</name>
</gene>
<dbReference type="NCBIfam" id="TIGR01180">
    <property type="entry name" value="aman2_put"/>
    <property type="match status" value="1"/>
</dbReference>
<dbReference type="Gene3D" id="2.70.98.10">
    <property type="match status" value="1"/>
</dbReference>
<dbReference type="FunFam" id="1.20.1050.60:FF:000002">
    <property type="entry name" value="Glycosyl hydrolase family 92"/>
    <property type="match status" value="1"/>
</dbReference>
<evidence type="ECO:0000259" key="4">
    <source>
        <dbReference type="Pfam" id="PF17678"/>
    </source>
</evidence>
<dbReference type="Gene3D" id="1.20.1050.60">
    <property type="entry name" value="alpha-1,2-mannosidase"/>
    <property type="match status" value="1"/>
</dbReference>
<evidence type="ECO:0000256" key="1">
    <source>
        <dbReference type="SAM" id="MobiDB-lite"/>
    </source>
</evidence>
<keyword evidence="5" id="KW-0378">Hydrolase</keyword>
<dbReference type="PANTHER" id="PTHR12143:SF44">
    <property type="entry name" value="GLYCOSYL HYDROLASE FAMILY 92 DOMAIN-CONTAINING PROTEIN"/>
    <property type="match status" value="1"/>
</dbReference>
<feature type="compositionally biased region" description="Basic and acidic residues" evidence="1">
    <location>
        <begin position="449"/>
        <end position="462"/>
    </location>
</feature>
<dbReference type="InterPro" id="IPR005887">
    <property type="entry name" value="GH92_a_mannosidase_put"/>
</dbReference>
<name>A0A1W2TTN6_ROSNE</name>
<feature type="domain" description="Glycosyl hydrolase family 92" evidence="3">
    <location>
        <begin position="276"/>
        <end position="756"/>
    </location>
</feature>
<dbReference type="Gene3D" id="1.20.1610.10">
    <property type="entry name" value="alpha-1,2-mannosidases domains"/>
    <property type="match status" value="1"/>
</dbReference>
<dbReference type="GO" id="GO:0005634">
    <property type="term" value="C:nucleus"/>
    <property type="evidence" value="ECO:0007669"/>
    <property type="project" value="TreeGrafter"/>
</dbReference>
<dbReference type="InterPro" id="IPR012939">
    <property type="entry name" value="Glyco_hydro_92"/>
</dbReference>
<dbReference type="FunFam" id="3.30.2080.10:FF:000001">
    <property type="entry name" value="Alpha-1,2-mannosidase subfamily"/>
    <property type="match status" value="1"/>
</dbReference>
<reference evidence="5" key="1">
    <citation type="submission" date="2016-03" db="EMBL/GenBank/DDBJ databases">
        <title>Draft genome sequence of Rosellinia necatrix.</title>
        <authorList>
            <person name="Kanematsu S."/>
        </authorList>
    </citation>
    <scope>NUCLEOTIDE SEQUENCE [LARGE SCALE GENOMIC DNA]</scope>
    <source>
        <strain evidence="5">W97</strain>
    </source>
</reference>
<keyword evidence="2" id="KW-0732">Signal</keyword>
<dbReference type="InterPro" id="IPR008928">
    <property type="entry name" value="6-hairpin_glycosidase_sf"/>
</dbReference>
<dbReference type="GO" id="GO:0000224">
    <property type="term" value="F:peptide-N4-(N-acetyl-beta-glucosaminyl)asparagine amidase activity"/>
    <property type="evidence" value="ECO:0007669"/>
    <property type="project" value="TreeGrafter"/>
</dbReference>
<dbReference type="InterPro" id="IPR050883">
    <property type="entry name" value="PNGase"/>
</dbReference>
<feature type="region of interest" description="Disordered" evidence="1">
    <location>
        <begin position="760"/>
        <end position="779"/>
    </location>
</feature>
<dbReference type="STRING" id="77044.A0A1W2TTN6"/>
<dbReference type="Pfam" id="PF17678">
    <property type="entry name" value="Glyco_hydro_92N"/>
    <property type="match status" value="1"/>
</dbReference>